<dbReference type="InterPro" id="IPR036388">
    <property type="entry name" value="WH-like_DNA-bd_sf"/>
</dbReference>
<dbReference type="PROSITE" id="PS50931">
    <property type="entry name" value="HTH_LYSR"/>
    <property type="match status" value="1"/>
</dbReference>
<dbReference type="Pfam" id="PF00126">
    <property type="entry name" value="HTH_1"/>
    <property type="match status" value="1"/>
</dbReference>
<gene>
    <name evidence="6" type="ordered locus">Hsero_2996</name>
</gene>
<protein>
    <submittedName>
        <fullName evidence="6">LysR family transcription regulator protein</fullName>
    </submittedName>
</protein>
<accession>D8J0C8</accession>
<dbReference type="PANTHER" id="PTHR30537:SF3">
    <property type="entry name" value="TRANSCRIPTIONAL REGULATORY PROTEIN"/>
    <property type="match status" value="1"/>
</dbReference>
<evidence type="ECO:0000256" key="3">
    <source>
        <dbReference type="ARBA" id="ARBA00023125"/>
    </source>
</evidence>
<dbReference type="STRING" id="757424.Hsero_2996"/>
<organism evidence="6 7">
    <name type="scientific">Herbaspirillum seropedicae (strain SmR1)</name>
    <dbReference type="NCBI Taxonomy" id="757424"/>
    <lineage>
        <taxon>Bacteria</taxon>
        <taxon>Pseudomonadati</taxon>
        <taxon>Pseudomonadota</taxon>
        <taxon>Betaproteobacteria</taxon>
        <taxon>Burkholderiales</taxon>
        <taxon>Oxalobacteraceae</taxon>
        <taxon>Herbaspirillum</taxon>
    </lineage>
</organism>
<dbReference type="GO" id="GO:0006351">
    <property type="term" value="P:DNA-templated transcription"/>
    <property type="evidence" value="ECO:0007669"/>
    <property type="project" value="TreeGrafter"/>
</dbReference>
<reference evidence="6 7" key="1">
    <citation type="submission" date="2010-04" db="EMBL/GenBank/DDBJ databases">
        <title>The genome of Herbaspirillum seropedicae SmR1, an endophytic, nitrogen-fixing, plant-growth promoting beta-Proteobacteria.</title>
        <authorList>
            <person name="Pedrosa F.O."/>
            <person name="Monteiro R.A."/>
            <person name="Wassem R."/>
            <person name="Cruz L.M."/>
            <person name="Ayub R.A."/>
            <person name="Colauto N.B."/>
            <person name="Fernandez M.A."/>
            <person name="Fungaro M.H.P."/>
            <person name="Grisard E.C."/>
            <person name="Hungria M."/>
            <person name="Madeira H.M.F."/>
            <person name="Nodari R.O."/>
            <person name="Osaku C.A."/>
            <person name="Petzl-Erler M.L."/>
            <person name="Terenzi H."/>
            <person name="Vieira L.G.E."/>
            <person name="Almeida M.I.M."/>
            <person name="Alves L.R."/>
            <person name="Arantes O.M.N."/>
            <person name="Balsanelli E."/>
            <person name="Barcellos F.G."/>
            <person name="Baura V.A."/>
            <person name="Binde D.R."/>
            <person name="Campo R.J."/>
            <person name="Chubatsu L.S."/>
            <person name="Chueire L.M.O."/>
            <person name="Ciferri R.R."/>
            <person name="Correa L.C."/>
            <person name="da Conceicao Silva J.L."/>
            <person name="Dabul A.N.G."/>
            <person name="Dambros B.P."/>
            <person name="Faoro H."/>
            <person name="Favetti A."/>
            <person name="Friedermann G."/>
            <person name="Furlaneto M.C."/>
            <person name="Gasques L.S."/>
            <person name="Gimenes C.C.T."/>
            <person name="Gioppo N.M.R."/>
            <person name="Glienke-Blanco C."/>
            <person name="Godoy L.P."/>
            <person name="Guerra M.P."/>
            <person name="Karp S."/>
            <person name="Kava-Cordeiro V."/>
            <person name="Margarido V.P."/>
            <person name="Mathioni S.M."/>
            <person name="Menck-Soares M.A."/>
            <person name="Murace N.K."/>
            <person name="Nicolas M.F."/>
            <person name="Oliveira C.E.C."/>
            <person name="Pagnan N.A.B."/>
            <person name="Pamphile J.A."/>
            <person name="Patussi E.V."/>
            <person name="Pereira L.F.P."/>
            <person name="Pereira-Ferrari L."/>
            <person name="Pinto F.G.S."/>
            <person name="Precoma C."/>
            <person name="Prioli A.J."/>
            <person name="Prioli S.M.A.P."/>
            <person name="Raittz R.T."/>
            <person name="Ramos H.J.O."/>
            <person name="Ribeiro E.M.S.F."/>
            <person name="Rigo L.U."/>
            <person name="Rocha C.L.M.S.C."/>
            <person name="Rocha S.N."/>
            <person name="Santos K."/>
            <person name="Satori D."/>
            <person name="Silva A.G."/>
            <person name="Simao R.C.G."/>
            <person name="Soares M.A.M."/>
            <person name="Souza E.M."/>
            <person name="Steffens M.B.R."/>
            <person name="Steindel M."/>
            <person name="Tadra-Sfeir M.Z."/>
            <person name="Takahashi E.K."/>
            <person name="Torres R.A."/>
            <person name="Valle J.S."/>
            <person name="Vernal J.I."/>
            <person name="Vilas-Boas L.A."/>
            <person name="Watanabe M.A.E."/>
            <person name="Weiss V.A."/>
            <person name="Yates M.A."/>
            <person name="Souza E.M."/>
        </authorList>
    </citation>
    <scope>NUCLEOTIDE SEQUENCE [LARGE SCALE GENOMIC DNA]</scope>
    <source>
        <strain evidence="6 7">SmR1</strain>
    </source>
</reference>
<name>D8J0C8_HERSS</name>
<dbReference type="InterPro" id="IPR036390">
    <property type="entry name" value="WH_DNA-bd_sf"/>
</dbReference>
<dbReference type="InterPro" id="IPR000847">
    <property type="entry name" value="LysR_HTH_N"/>
</dbReference>
<dbReference type="InterPro" id="IPR058163">
    <property type="entry name" value="LysR-type_TF_proteobact-type"/>
</dbReference>
<dbReference type="Proteomes" id="UP000000329">
    <property type="component" value="Chromosome"/>
</dbReference>
<dbReference type="Gene3D" id="3.40.190.290">
    <property type="match status" value="1"/>
</dbReference>
<evidence type="ECO:0000256" key="4">
    <source>
        <dbReference type="ARBA" id="ARBA00023163"/>
    </source>
</evidence>
<dbReference type="EMBL" id="CP002039">
    <property type="protein sequence ID" value="ADJ64484.1"/>
    <property type="molecule type" value="Genomic_DNA"/>
</dbReference>
<feature type="domain" description="HTH lysR-type" evidence="5">
    <location>
        <begin position="23"/>
        <end position="80"/>
    </location>
</feature>
<dbReference type="GO" id="GO:0043565">
    <property type="term" value="F:sequence-specific DNA binding"/>
    <property type="evidence" value="ECO:0007669"/>
    <property type="project" value="TreeGrafter"/>
</dbReference>
<dbReference type="eggNOG" id="COG0583">
    <property type="taxonomic scope" value="Bacteria"/>
</dbReference>
<sequence length="305" mass="34389">MISSKEFPKKRHSVCINTPMNTLQWDDVRYFLTLSREGSLSASARVLKVEHSTVARHVGNLEKTLRVKLFDRLARGWVLTTEGAELSKQAEQLEVEMHSLWRAALANTTLSGKVRVSAPPILMSDFLVPRLPAFQEKYPDIELEVIGEARGVDLTRGEADIALRMGEPVSPLLVARMLCNVSYSVYGIPAWLERPESERSFIGLDQESPCRQKAWLESQVDQRRYALRTNDIRAMCHAAMSGIGLALLPRFMVAEDTRLVAIPMPETPPPCPLYLVMHSDVRRAPRIRATADFLIDLIQSQAHNF</sequence>
<dbReference type="InterPro" id="IPR005119">
    <property type="entry name" value="LysR_subst-bd"/>
</dbReference>
<dbReference type="SUPFAM" id="SSF53850">
    <property type="entry name" value="Periplasmic binding protein-like II"/>
    <property type="match status" value="1"/>
</dbReference>
<keyword evidence="2" id="KW-0805">Transcription regulation</keyword>
<proteinExistence type="inferred from homology"/>
<evidence type="ECO:0000313" key="7">
    <source>
        <dbReference type="Proteomes" id="UP000000329"/>
    </source>
</evidence>
<evidence type="ECO:0000256" key="1">
    <source>
        <dbReference type="ARBA" id="ARBA00009437"/>
    </source>
</evidence>
<keyword evidence="7" id="KW-1185">Reference proteome</keyword>
<evidence type="ECO:0000256" key="2">
    <source>
        <dbReference type="ARBA" id="ARBA00023015"/>
    </source>
</evidence>
<dbReference type="Pfam" id="PF03466">
    <property type="entry name" value="LysR_substrate"/>
    <property type="match status" value="1"/>
</dbReference>
<dbReference type="PANTHER" id="PTHR30537">
    <property type="entry name" value="HTH-TYPE TRANSCRIPTIONAL REGULATOR"/>
    <property type="match status" value="1"/>
</dbReference>
<dbReference type="SUPFAM" id="SSF46785">
    <property type="entry name" value="Winged helix' DNA-binding domain"/>
    <property type="match status" value="1"/>
</dbReference>
<dbReference type="HOGENOM" id="CLU_039613_2_1_4"/>
<dbReference type="GO" id="GO:0003700">
    <property type="term" value="F:DNA-binding transcription factor activity"/>
    <property type="evidence" value="ECO:0007669"/>
    <property type="project" value="InterPro"/>
</dbReference>
<keyword evidence="4" id="KW-0804">Transcription</keyword>
<dbReference type="Gene3D" id="1.10.10.10">
    <property type="entry name" value="Winged helix-like DNA-binding domain superfamily/Winged helix DNA-binding domain"/>
    <property type="match status" value="1"/>
</dbReference>
<keyword evidence="3" id="KW-0238">DNA-binding</keyword>
<dbReference type="AlphaFoldDB" id="D8J0C8"/>
<comment type="similarity">
    <text evidence="1">Belongs to the LysR transcriptional regulatory family.</text>
</comment>
<evidence type="ECO:0000259" key="5">
    <source>
        <dbReference type="PROSITE" id="PS50931"/>
    </source>
</evidence>
<dbReference type="KEGG" id="hse:Hsero_2996"/>
<evidence type="ECO:0000313" key="6">
    <source>
        <dbReference type="EMBL" id="ADJ64484.1"/>
    </source>
</evidence>